<evidence type="ECO:0000313" key="6">
    <source>
        <dbReference type="Proteomes" id="UP000290189"/>
    </source>
</evidence>
<geneLocation type="mitochondrion" evidence="4"/>
<keyword evidence="1" id="KW-0812">Transmembrane</keyword>
<feature type="transmembrane region" description="Helical" evidence="1">
    <location>
        <begin position="192"/>
        <end position="215"/>
    </location>
</feature>
<proteinExistence type="predicted"/>
<feature type="signal peptide" evidence="2">
    <location>
        <begin position="1"/>
        <end position="21"/>
    </location>
</feature>
<dbReference type="EMBL" id="OVEO01000001">
    <property type="protein sequence ID" value="SPQ93493.1"/>
    <property type="molecule type" value="Genomic_DNA"/>
</dbReference>
<dbReference type="Proteomes" id="UP000039324">
    <property type="component" value="Unassembled WGS sequence"/>
</dbReference>
<name>A0A0G4ILC2_PLABS</name>
<protein>
    <recommendedName>
        <fullName evidence="7">TRP C-terminal domain-containing protein</fullName>
    </recommendedName>
</protein>
<keyword evidence="5" id="KW-1185">Reference proteome</keyword>
<evidence type="ECO:0000256" key="2">
    <source>
        <dbReference type="SAM" id="SignalP"/>
    </source>
</evidence>
<gene>
    <name evidence="3" type="ORF">PBRA_004649</name>
    <name evidence="4" type="ORF">PLBR_LOCUS708</name>
</gene>
<keyword evidence="1" id="KW-0472">Membrane</keyword>
<evidence type="ECO:0008006" key="7">
    <source>
        <dbReference type="Google" id="ProtNLM"/>
    </source>
</evidence>
<feature type="transmembrane region" description="Helical" evidence="1">
    <location>
        <begin position="227"/>
        <end position="248"/>
    </location>
</feature>
<accession>A0A0G4ILC2</accession>
<feature type="transmembrane region" description="Helical" evidence="1">
    <location>
        <begin position="323"/>
        <end position="340"/>
    </location>
</feature>
<evidence type="ECO:0000313" key="5">
    <source>
        <dbReference type="Proteomes" id="UP000039324"/>
    </source>
</evidence>
<keyword evidence="2" id="KW-0732">Signal</keyword>
<keyword evidence="4" id="KW-0496">Mitochondrion</keyword>
<reference evidence="4 6" key="2">
    <citation type="submission" date="2018-03" db="EMBL/GenBank/DDBJ databases">
        <authorList>
            <person name="Fogelqvist J."/>
        </authorList>
    </citation>
    <scope>NUCLEOTIDE SEQUENCE [LARGE SCALE GENOMIC DNA]</scope>
</reference>
<organism evidence="3 5">
    <name type="scientific">Plasmodiophora brassicae</name>
    <name type="common">Clubroot disease agent</name>
    <dbReference type="NCBI Taxonomy" id="37360"/>
    <lineage>
        <taxon>Eukaryota</taxon>
        <taxon>Sar</taxon>
        <taxon>Rhizaria</taxon>
        <taxon>Endomyxa</taxon>
        <taxon>Phytomyxea</taxon>
        <taxon>Plasmodiophorida</taxon>
        <taxon>Plasmodiophoridae</taxon>
        <taxon>Plasmodiophora</taxon>
    </lineage>
</organism>
<feature type="transmembrane region" description="Helical" evidence="1">
    <location>
        <begin position="372"/>
        <end position="393"/>
    </location>
</feature>
<dbReference type="EMBL" id="CDSF01000046">
    <property type="protein sequence ID" value="CEO95959.1"/>
    <property type="molecule type" value="Genomic_DNA"/>
</dbReference>
<evidence type="ECO:0000313" key="3">
    <source>
        <dbReference type="EMBL" id="CEO95959.1"/>
    </source>
</evidence>
<keyword evidence="1" id="KW-1133">Transmembrane helix</keyword>
<sequence>MLSRVLPLLALLLGLSARSDAHLNRSLDACPTGADCSATTAYSFALPAAVGYWQDDSGQYLTCDAAEHCPTVGNACSPDRTGPRCSICLTGGRPDPAGNCSASTALYVIPLALLGIISVPFATANAFRNDSPFHLAVIRVAIASVQMIGAMGTLVGESLPSGVAPLIVAIESLAGSPRVVSLVWSSEPWITFLVYSALPVALIGTILATLTVPSLAQWADRQKTVHLTYLLVAIVSFQTQAYAVQAAIELITANPSQFNVLVAGTSIAVQLVGLPAALFLYDNPGTDHVAVYDQFPYIVMHAEALLKTLVICAPAFMPRQEQVPCAVLLLAVITIGVLLVQPYRIEAVERLTLMYLSTAFLIVTSSDLSNTTVTTIAVDTALLAFVAGSAMVIREGRSDLASMKSQGPSKWELNPAPAVSASFAAMVNPLVVPLTPYQPARGSSNPAPVTIGQATSFAPYASPTP</sequence>
<feature type="transmembrane region" description="Helical" evidence="1">
    <location>
        <begin position="260"/>
        <end position="283"/>
    </location>
</feature>
<evidence type="ECO:0000313" key="4">
    <source>
        <dbReference type="EMBL" id="SPQ93493.1"/>
    </source>
</evidence>
<evidence type="ECO:0000256" key="1">
    <source>
        <dbReference type="SAM" id="Phobius"/>
    </source>
</evidence>
<dbReference type="Proteomes" id="UP000290189">
    <property type="component" value="Unassembled WGS sequence"/>
</dbReference>
<dbReference type="AlphaFoldDB" id="A0A0G4ILC2"/>
<feature type="transmembrane region" description="Helical" evidence="1">
    <location>
        <begin position="105"/>
        <end position="124"/>
    </location>
</feature>
<reference evidence="3 5" key="1">
    <citation type="submission" date="2015-02" db="EMBL/GenBank/DDBJ databases">
        <authorList>
            <person name="Chooi Y.-H."/>
        </authorList>
    </citation>
    <scope>NUCLEOTIDE SEQUENCE [LARGE SCALE GENOMIC DNA]</scope>
    <source>
        <strain evidence="3">E3</strain>
    </source>
</reference>
<feature type="chain" id="PRO_5036293128" description="TRP C-terminal domain-containing protein" evidence="2">
    <location>
        <begin position="22"/>
        <end position="465"/>
    </location>
</feature>